<proteinExistence type="predicted"/>
<sequence>MKTIRSVLANDCPCIAECPTFSNRAHPLIPTTLSVMRLIDTRTLELQWFNDDAMPEYAILSHTWGPEEITYQEMIWINRARALTTRTRDSTASFNSQDDQTALIFAAIELMIRGSSASSLGSSAEEDLMHRAGYNKIVHAAREARMLGFGYIWCDVCCIDKSSSAELQEAINSMYRWYRDAAVCIVYLEDVKRPDRGNNDSASAIARAAFQTCRWVKRGWTLQELIAPAICRFYFQDWTLMGEKVEYLNELYEATGIPVYVLEERRSVSEVSVAERMSWAAGRESTRLEDTAYSLLGIFDIHMPLLYGEGEKAFLRLQEEILKTTDDYSLFAWCASSTLKSTYRGLLARSPSEFQNCRAIEREDVVSTFPIGSTPIGLRVQLEFLPNAEDKSRVLAMIRASNSMNQRLAIYLKCLDGNMQYARVDAGTLVPIDD</sequence>
<dbReference type="Proteomes" id="UP000002668">
    <property type="component" value="Genome"/>
</dbReference>
<dbReference type="InterPro" id="IPR010730">
    <property type="entry name" value="HET"/>
</dbReference>
<dbReference type="EMBL" id="FP929134">
    <property type="protein sequence ID" value="CBX98726.1"/>
    <property type="molecule type" value="Genomic_DNA"/>
</dbReference>
<dbReference type="eggNOG" id="KOG4177">
    <property type="taxonomic scope" value="Eukaryota"/>
</dbReference>
<dbReference type="Pfam" id="PF06985">
    <property type="entry name" value="HET"/>
    <property type="match status" value="1"/>
</dbReference>
<name>E5A528_LEPMJ</name>
<dbReference type="InterPro" id="IPR058525">
    <property type="entry name" value="DUF8212"/>
</dbReference>
<dbReference type="PANTHER" id="PTHR10622:SF12">
    <property type="entry name" value="HET DOMAIN-CONTAINING PROTEIN"/>
    <property type="match status" value="1"/>
</dbReference>
<accession>E5A528</accession>
<evidence type="ECO:0000313" key="4">
    <source>
        <dbReference type="Proteomes" id="UP000002668"/>
    </source>
</evidence>
<dbReference type="PANTHER" id="PTHR10622">
    <property type="entry name" value="HET DOMAIN-CONTAINING PROTEIN"/>
    <property type="match status" value="1"/>
</dbReference>
<dbReference type="STRING" id="985895.E5A528"/>
<dbReference type="Pfam" id="PF26640">
    <property type="entry name" value="DUF8212"/>
    <property type="match status" value="1"/>
</dbReference>
<dbReference type="OMA" id="AEVCIVY"/>
<keyword evidence="4" id="KW-1185">Reference proteome</keyword>
<organism evidence="4">
    <name type="scientific">Leptosphaeria maculans (strain JN3 / isolate v23.1.3 / race Av1-4-5-6-7-8)</name>
    <name type="common">Blackleg fungus</name>
    <name type="synonym">Phoma lingam</name>
    <dbReference type="NCBI Taxonomy" id="985895"/>
    <lineage>
        <taxon>Eukaryota</taxon>
        <taxon>Fungi</taxon>
        <taxon>Dikarya</taxon>
        <taxon>Ascomycota</taxon>
        <taxon>Pezizomycotina</taxon>
        <taxon>Dothideomycetes</taxon>
        <taxon>Pleosporomycetidae</taxon>
        <taxon>Pleosporales</taxon>
        <taxon>Pleosporineae</taxon>
        <taxon>Leptosphaeriaceae</taxon>
        <taxon>Plenodomus</taxon>
        <taxon>Plenodomus lingam/Leptosphaeria maculans species complex</taxon>
    </lineage>
</organism>
<dbReference type="AlphaFoldDB" id="E5A528"/>
<reference evidence="4" key="1">
    <citation type="journal article" date="2011" name="Nat. Commun.">
        <title>Effector diversification within compartments of the Leptosphaeria maculans genome affected by Repeat-Induced Point mutations.</title>
        <authorList>
            <person name="Rouxel T."/>
            <person name="Grandaubert J."/>
            <person name="Hane J.K."/>
            <person name="Hoede C."/>
            <person name="van de Wouw A.P."/>
            <person name="Couloux A."/>
            <person name="Dominguez V."/>
            <person name="Anthouard V."/>
            <person name="Bally P."/>
            <person name="Bourras S."/>
            <person name="Cozijnsen A.J."/>
            <person name="Ciuffetti L.M."/>
            <person name="Degrave A."/>
            <person name="Dilmaghani A."/>
            <person name="Duret L."/>
            <person name="Fudal I."/>
            <person name="Goodwin S.B."/>
            <person name="Gout L."/>
            <person name="Glaser N."/>
            <person name="Linglin J."/>
            <person name="Kema G.H.J."/>
            <person name="Lapalu N."/>
            <person name="Lawrence C.B."/>
            <person name="May K."/>
            <person name="Meyer M."/>
            <person name="Ollivier B."/>
            <person name="Poulain J."/>
            <person name="Schoch C.L."/>
            <person name="Simon A."/>
            <person name="Spatafora J.W."/>
            <person name="Stachowiak A."/>
            <person name="Turgeon B.G."/>
            <person name="Tyler B.M."/>
            <person name="Vincent D."/>
            <person name="Weissenbach J."/>
            <person name="Amselem J."/>
            <person name="Quesneville H."/>
            <person name="Oliver R.P."/>
            <person name="Wincker P."/>
            <person name="Balesdent M.-H."/>
            <person name="Howlett B.J."/>
        </authorList>
    </citation>
    <scope>NUCLEOTIDE SEQUENCE [LARGE SCALE GENOMIC DNA]</scope>
    <source>
        <strain evidence="4">JN3 / isolate v23.1.3 / race Av1-4-5-6-7-8</strain>
    </source>
</reference>
<dbReference type="OrthoDB" id="674604at2759"/>
<feature type="domain" description="DUF8212" evidence="2">
    <location>
        <begin position="312"/>
        <end position="335"/>
    </location>
</feature>
<evidence type="ECO:0000259" key="1">
    <source>
        <dbReference type="Pfam" id="PF06985"/>
    </source>
</evidence>
<dbReference type="HOGENOM" id="CLU_000288_138_0_1"/>
<dbReference type="VEuPathDB" id="FungiDB:LEMA_P079650.1"/>
<evidence type="ECO:0000259" key="2">
    <source>
        <dbReference type="Pfam" id="PF26640"/>
    </source>
</evidence>
<protein>
    <submittedName>
        <fullName evidence="3">Uncharacterized protein</fullName>
    </submittedName>
</protein>
<feature type="domain" description="Heterokaryon incompatibility" evidence="1">
    <location>
        <begin position="57"/>
        <end position="196"/>
    </location>
</feature>
<dbReference type="InParanoid" id="E5A528"/>
<evidence type="ECO:0000313" key="3">
    <source>
        <dbReference type="EMBL" id="CBX98726.1"/>
    </source>
</evidence>
<gene>
    <name evidence="3" type="ORF">LEMA_P079650.1</name>
</gene>